<protein>
    <recommendedName>
        <fullName evidence="1">Biotin carboxyl carrier protein of acetyl-CoA carboxylase</fullName>
    </recommendedName>
</protein>
<keyword evidence="1" id="KW-0443">Lipid metabolism</keyword>
<comment type="pathway">
    <text evidence="1">Lipid metabolism; fatty acid biosynthesis.</text>
</comment>
<proteinExistence type="predicted"/>
<dbReference type="EMBL" id="MPDK01000002">
    <property type="protein sequence ID" value="PWI59005.1"/>
    <property type="molecule type" value="Genomic_DNA"/>
</dbReference>
<dbReference type="InterPro" id="IPR000089">
    <property type="entry name" value="Biotin_lipoyl"/>
</dbReference>
<dbReference type="GO" id="GO:0003989">
    <property type="term" value="F:acetyl-CoA carboxylase activity"/>
    <property type="evidence" value="ECO:0007669"/>
    <property type="project" value="InterPro"/>
</dbReference>
<name>A0A2U3DCN5_SULT2</name>
<dbReference type="PANTHER" id="PTHR47597">
    <property type="entry name" value="IS A MEMBER OF THE PF|00364 BIOTIN-REQUIRING ENZYMES FAMILY-RELATED"/>
    <property type="match status" value="1"/>
</dbReference>
<comment type="function">
    <text evidence="1">This protein is a component of the acetyl coenzyme A carboxylase complex; first, biotin carboxylase catalyzes the carboxylation of the carrier protein and then the transcarboxylase transfers the carboxyl group to form malonyl-CoA.</text>
</comment>
<evidence type="ECO:0000259" key="2">
    <source>
        <dbReference type="PROSITE" id="PS50968"/>
    </source>
</evidence>
<dbReference type="InterPro" id="IPR053217">
    <property type="entry name" value="ACC_Biotin_Carrier"/>
</dbReference>
<dbReference type="PANTHER" id="PTHR47597:SF1">
    <property type="entry name" value="IS A MEMBER OF THE PF|00364 BIOTIN-REQUIRING ENZYMES FAMILY-RELATED"/>
    <property type="match status" value="1"/>
</dbReference>
<dbReference type="SUPFAM" id="SSF51230">
    <property type="entry name" value="Single hybrid motif"/>
    <property type="match status" value="1"/>
</dbReference>
<dbReference type="OrthoDB" id="9811735at2"/>
<dbReference type="InterPro" id="IPR001249">
    <property type="entry name" value="AcCoA_biotinCC"/>
</dbReference>
<comment type="caution">
    <text evidence="3">The sequence shown here is derived from an EMBL/GenBank/DDBJ whole genome shotgun (WGS) entry which is preliminary data.</text>
</comment>
<dbReference type="NCBIfam" id="TIGR00531">
    <property type="entry name" value="BCCP"/>
    <property type="match status" value="1"/>
</dbReference>
<keyword evidence="1" id="KW-0276">Fatty acid metabolism</keyword>
<organism evidence="3 4">
    <name type="scientific">Sulfoacidibacillus thermotolerans</name>
    <name type="common">Acidibacillus sulfuroxidans</name>
    <dbReference type="NCBI Taxonomy" id="1765684"/>
    <lineage>
        <taxon>Bacteria</taxon>
        <taxon>Bacillati</taxon>
        <taxon>Bacillota</taxon>
        <taxon>Bacilli</taxon>
        <taxon>Bacillales</taxon>
        <taxon>Alicyclobacillaceae</taxon>
        <taxon>Sulfoacidibacillus</taxon>
    </lineage>
</organism>
<evidence type="ECO:0000313" key="4">
    <source>
        <dbReference type="Proteomes" id="UP000245380"/>
    </source>
</evidence>
<gene>
    <name evidence="3" type="ORF">BM613_01470</name>
</gene>
<keyword evidence="4" id="KW-1185">Reference proteome</keyword>
<keyword evidence="1" id="KW-0275">Fatty acid biosynthesis</keyword>
<feature type="domain" description="Lipoyl-binding" evidence="2">
    <location>
        <begin position="89"/>
        <end position="165"/>
    </location>
</feature>
<dbReference type="CDD" id="cd06850">
    <property type="entry name" value="biotinyl_domain"/>
    <property type="match status" value="1"/>
</dbReference>
<dbReference type="GO" id="GO:0006633">
    <property type="term" value="P:fatty acid biosynthetic process"/>
    <property type="evidence" value="ECO:0007669"/>
    <property type="project" value="UniProtKB-UniPathway"/>
</dbReference>
<dbReference type="UniPathway" id="UPA00094"/>
<dbReference type="PROSITE" id="PS50968">
    <property type="entry name" value="BIOTINYL_LIPOYL"/>
    <property type="match status" value="1"/>
</dbReference>
<evidence type="ECO:0000313" key="3">
    <source>
        <dbReference type="EMBL" id="PWI59005.1"/>
    </source>
</evidence>
<dbReference type="PRINTS" id="PR01071">
    <property type="entry name" value="ACOABIOTINCC"/>
</dbReference>
<keyword evidence="1" id="KW-0444">Lipid biosynthesis</keyword>
<dbReference type="Gene3D" id="2.40.50.100">
    <property type="match status" value="1"/>
</dbReference>
<dbReference type="AlphaFoldDB" id="A0A2U3DCN5"/>
<keyword evidence="1" id="KW-0092">Biotin</keyword>
<reference evidence="3 4" key="1">
    <citation type="submission" date="2016-11" db="EMBL/GenBank/DDBJ databases">
        <title>Comparative genomics of Acidibacillus ferroxidans species.</title>
        <authorList>
            <person name="Oliveira G."/>
            <person name="Nunes G."/>
            <person name="Oliveira R."/>
            <person name="Araujo F."/>
            <person name="Salim A."/>
            <person name="Scholte L."/>
            <person name="Morais D."/>
            <person name="Nancucheo I."/>
            <person name="Johnson D.B."/>
            <person name="Grail B."/>
            <person name="Bittencourt J."/>
            <person name="Valadares R."/>
        </authorList>
    </citation>
    <scope>NUCLEOTIDE SEQUENCE [LARGE SCALE GENOMIC DNA]</scope>
    <source>
        <strain evidence="3 4">Y002</strain>
    </source>
</reference>
<dbReference type="GO" id="GO:0009317">
    <property type="term" value="C:acetyl-CoA carboxylase complex"/>
    <property type="evidence" value="ECO:0007669"/>
    <property type="project" value="InterPro"/>
</dbReference>
<sequence length="167" mass="17868">MLKTSEIRELIRLLDETSVHELHIELEDGKIHIKKADTLSYAPPLSHVDVPVAAPAAVPAPVVSEVTTSVTPTFTPPAESSAAAAEEGTVLIKSPMVGTFYAAPSPTSPPYVEVGSKVTEKTVVCIVEAMKLMNEIEADVRGEIVEVIAENGHLVEYGQPLFRVKLA</sequence>
<accession>A0A2U3DCN5</accession>
<dbReference type="Proteomes" id="UP000245380">
    <property type="component" value="Unassembled WGS sequence"/>
</dbReference>
<dbReference type="Pfam" id="PF00364">
    <property type="entry name" value="Biotin_lipoyl"/>
    <property type="match status" value="1"/>
</dbReference>
<evidence type="ECO:0000256" key="1">
    <source>
        <dbReference type="RuleBase" id="RU364072"/>
    </source>
</evidence>
<dbReference type="InterPro" id="IPR011053">
    <property type="entry name" value="Single_hybrid_motif"/>
</dbReference>